<reference evidence="2 3" key="1">
    <citation type="submission" date="2015-01" db="EMBL/GenBank/DDBJ databases">
        <title>The Genome Sequence of Rhinocladiella mackenzie CBS 650.93.</title>
        <authorList>
            <consortium name="The Broad Institute Genomics Platform"/>
            <person name="Cuomo C."/>
            <person name="de Hoog S."/>
            <person name="Gorbushina A."/>
            <person name="Stielow B."/>
            <person name="Teixiera M."/>
            <person name="Abouelleil A."/>
            <person name="Chapman S.B."/>
            <person name="Priest M."/>
            <person name="Young S.K."/>
            <person name="Wortman J."/>
            <person name="Nusbaum C."/>
            <person name="Birren B."/>
        </authorList>
    </citation>
    <scope>NUCLEOTIDE SEQUENCE [LARGE SCALE GENOMIC DNA]</scope>
    <source>
        <strain evidence="2 3">CBS 650.93</strain>
    </source>
</reference>
<dbReference type="EMBL" id="KN847477">
    <property type="protein sequence ID" value="KIX06556.1"/>
    <property type="molecule type" value="Genomic_DNA"/>
</dbReference>
<dbReference type="InterPro" id="IPR045632">
    <property type="entry name" value="DUF6314"/>
</dbReference>
<feature type="domain" description="DUF6314" evidence="1">
    <location>
        <begin position="21"/>
        <end position="205"/>
    </location>
</feature>
<dbReference type="Proteomes" id="UP000053617">
    <property type="component" value="Unassembled WGS sequence"/>
</dbReference>
<dbReference type="RefSeq" id="XP_013273692.1">
    <property type="nucleotide sequence ID" value="XM_013418238.1"/>
</dbReference>
<organism evidence="2 3">
    <name type="scientific">Rhinocladiella mackenziei CBS 650.93</name>
    <dbReference type="NCBI Taxonomy" id="1442369"/>
    <lineage>
        <taxon>Eukaryota</taxon>
        <taxon>Fungi</taxon>
        <taxon>Dikarya</taxon>
        <taxon>Ascomycota</taxon>
        <taxon>Pezizomycotina</taxon>
        <taxon>Eurotiomycetes</taxon>
        <taxon>Chaetothyriomycetidae</taxon>
        <taxon>Chaetothyriales</taxon>
        <taxon>Herpotrichiellaceae</taxon>
        <taxon>Rhinocladiella</taxon>
    </lineage>
</organism>
<dbReference type="GeneID" id="25292603"/>
<accession>A0A0D2ITS5</accession>
<name>A0A0D2ITS5_9EURO</name>
<protein>
    <recommendedName>
        <fullName evidence="1">DUF6314 domain-containing protein</fullName>
    </recommendedName>
</protein>
<proteinExistence type="predicted"/>
<dbReference type="AlphaFoldDB" id="A0A0D2ITS5"/>
<evidence type="ECO:0000313" key="2">
    <source>
        <dbReference type="EMBL" id="KIX06556.1"/>
    </source>
</evidence>
<evidence type="ECO:0000259" key="1">
    <source>
        <dbReference type="Pfam" id="PF19834"/>
    </source>
</evidence>
<dbReference type="VEuPathDB" id="FungiDB:Z518_04532"/>
<dbReference type="OrthoDB" id="66881at2759"/>
<gene>
    <name evidence="2" type="ORF">Z518_04532</name>
</gene>
<dbReference type="HOGENOM" id="CLU_093209_0_0_1"/>
<sequence length="227" mass="25457">MQEPDHSSSRSILLIHLFQSLSGTWILNRKVQSADPSEPSGLCSGQATFTKTPPSPVIDADGRLHLADLELLYHEQGEFDMTIPFQGRTNPPKFSFARKYIWRLNLAENVHTISIWFTKPGTNTIDYLFHQIDISFPDDDSSNSTRHLVLTGTGGHLCVDDFYSSSYSFTMFCQDNALPALFSWTTSHEVLGPKKDQVIETTFTKPRSLSLSPPCSLHISNQLQVPP</sequence>
<evidence type="ECO:0000313" key="3">
    <source>
        <dbReference type="Proteomes" id="UP000053617"/>
    </source>
</evidence>
<keyword evidence="3" id="KW-1185">Reference proteome</keyword>
<dbReference type="Pfam" id="PF19834">
    <property type="entry name" value="DUF6314"/>
    <property type="match status" value="1"/>
</dbReference>